<dbReference type="SMART" id="SM00448">
    <property type="entry name" value="REC"/>
    <property type="match status" value="1"/>
</dbReference>
<dbReference type="Gene3D" id="3.40.50.2300">
    <property type="match status" value="1"/>
</dbReference>
<dbReference type="InterPro" id="IPR011006">
    <property type="entry name" value="CheY-like_superfamily"/>
</dbReference>
<dbReference type="PRINTS" id="PR00344">
    <property type="entry name" value="BCTRLSENSOR"/>
</dbReference>
<evidence type="ECO:0000313" key="22">
    <source>
        <dbReference type="EMBL" id="WWM69836.1"/>
    </source>
</evidence>
<proteinExistence type="predicted"/>
<dbReference type="InterPro" id="IPR001789">
    <property type="entry name" value="Sig_transdc_resp-reg_receiver"/>
</dbReference>
<keyword evidence="9" id="KW-0418">Kinase</keyword>
<evidence type="ECO:0000256" key="12">
    <source>
        <dbReference type="ARBA" id="ARBA00023012"/>
    </source>
</evidence>
<reference evidence="22 23" key="1">
    <citation type="submission" date="2024-02" db="EMBL/GenBank/DDBJ databases">
        <title>Full genome sequence of Sphingomonas kaistensis.</title>
        <authorList>
            <person name="Poletto B.L."/>
            <person name="Silva G."/>
            <person name="Galante D."/>
            <person name="Campos K.R."/>
            <person name="Santos M.B.N."/>
            <person name="Sacchi C.T."/>
        </authorList>
    </citation>
    <scope>NUCLEOTIDE SEQUENCE [LARGE SCALE GENOMIC DNA]</scope>
    <source>
        <strain evidence="22 23">MA4R</strain>
    </source>
</reference>
<feature type="domain" description="Response regulatory" evidence="19">
    <location>
        <begin position="844"/>
        <end position="960"/>
    </location>
</feature>
<dbReference type="InterPro" id="IPR003661">
    <property type="entry name" value="HisK_dim/P_dom"/>
</dbReference>
<feature type="transmembrane region" description="Helical" evidence="17">
    <location>
        <begin position="156"/>
        <end position="175"/>
    </location>
</feature>
<feature type="transmembrane region" description="Helical" evidence="17">
    <location>
        <begin position="123"/>
        <end position="144"/>
    </location>
</feature>
<dbReference type="InterPro" id="IPR004358">
    <property type="entry name" value="Sig_transdc_His_kin-like_C"/>
</dbReference>
<keyword evidence="4" id="KW-1003">Cell membrane</keyword>
<evidence type="ECO:0000256" key="9">
    <source>
        <dbReference type="ARBA" id="ARBA00022777"/>
    </source>
</evidence>
<dbReference type="Gene3D" id="3.30.450.20">
    <property type="entry name" value="PAS domain"/>
    <property type="match status" value="2"/>
</dbReference>
<evidence type="ECO:0000256" key="7">
    <source>
        <dbReference type="ARBA" id="ARBA00022679"/>
    </source>
</evidence>
<sequence length="1103" mass="117547">MRSSPRAVARVGRPVLAAVIMFGLALAGIELTREGERLASVWLANAAIIALLLRTERQHWTPLFGASFLANTAAGLVAGDASALAIALAACNLAEIALVACLFERRYPVPATLDTPARLTMLALLAIVGSLASTGLAGLSLAVLDDPAASEPLARWLIADCLGILILTPLLVTLAQPRHERLGGNPLEYALLLVAGAIITALVFKGHYPFLFLIAPVLMLAGLRLPLQRCAMLVLVVSASAMAVAVEGWGPLELPPITEGARIFLIQAFMATAVALTLPVAALRQERAQTAAALRSSEEHYRLLADHGSDLILRLSAQGDADYVSSASGRLLGLPASALRGIALAAHIHPADRSRFFAAVLRARHNGDALTCFRMRHARGHDRWIEASIRLAGSLDPAQSRERLDGCPAFLEGRCTLEGNSPPCLGAHDACLPSDLPLVATLRDVHGRRTAELLAAERAAQLSESNRLLLMAEELGSLGHWVIGSERRELMLSDGAAAMLGLDRPTVGVREALDLLHSIDRHRLLRAVARTCRGDVLAECTVRLGGDHDGRTFQLRMQRHDDGRSFTLFGVVSDITVKLRNEQRLVAALEEAQAAADFRSQFLATMSHEIRTPMTGVIGMIELLEGDPSAEDRALYLQTLRRSGEVLMVVLNDILDFSKVDSGRITIASEPFDLGATLLSTLRLFERTAAARGLDLRLDAPSPGAMWLRGDAVRLRQVLSNLLSNAIKFSDSGRVTVRCAVQSAPRGCQRVRLSVIDQGIGIAPNLRGRLFEPFVQGASGAGGGGTGLGLAISRRLVTAMGGNILVQSRRHKGATFTIVLTLPDAAPAAAPAVPPDQMPVRPLDILLAEDNPVNQLLIIALCKRLGHRVTCAGDGEAAVDEGARQAYDLILMDMQMPRCDGLTATRKIRASGGPSSEAPIIALTADAAPNWELYEEAGLDGLMTKPIDGAAFAATLDTVLQRRLRPAPDTARSSPLPSADCALDPGTIEELRAMLGPVRVDQLLVLLAAEFDERPRAIRAAIADRDHAAAAAHAHNLKGAAANLGALRVSDAARTIEDCLAIGPALDARRLVTALRHLAEEIAAAQQALDTLRHQTITKLIHA</sequence>
<keyword evidence="16" id="KW-0175">Coiled coil</keyword>
<dbReference type="EC" id="2.7.13.3" evidence="3"/>
<dbReference type="PANTHER" id="PTHR43047:SF64">
    <property type="entry name" value="HISTIDINE KINASE CONTAINING CHEY-HOMOLOGOUS RECEIVER DOMAIN AND PAS DOMAIN-RELATED"/>
    <property type="match status" value="1"/>
</dbReference>
<keyword evidence="6 15" id="KW-0597">Phosphoprotein</keyword>
<keyword evidence="23" id="KW-1185">Reference proteome</keyword>
<dbReference type="InterPro" id="IPR007895">
    <property type="entry name" value="MASE1"/>
</dbReference>
<comment type="catalytic activity">
    <reaction evidence="1">
        <text>ATP + protein L-histidine = ADP + protein N-phospho-L-histidine.</text>
        <dbReference type="EC" id="2.7.13.3"/>
    </reaction>
</comment>
<feature type="transmembrane region" description="Helical" evidence="17">
    <location>
        <begin position="187"/>
        <end position="204"/>
    </location>
</feature>
<dbReference type="InterPro" id="IPR036641">
    <property type="entry name" value="HPT_dom_sf"/>
</dbReference>
<dbReference type="Pfam" id="PF01627">
    <property type="entry name" value="Hpt"/>
    <property type="match status" value="1"/>
</dbReference>
<dbReference type="SMART" id="SM00388">
    <property type="entry name" value="HisKA"/>
    <property type="match status" value="1"/>
</dbReference>
<dbReference type="InterPro" id="IPR005467">
    <property type="entry name" value="His_kinase_dom"/>
</dbReference>
<dbReference type="PROSITE" id="PS50894">
    <property type="entry name" value="HPT"/>
    <property type="match status" value="1"/>
</dbReference>
<evidence type="ECO:0000259" key="18">
    <source>
        <dbReference type="PROSITE" id="PS50109"/>
    </source>
</evidence>
<dbReference type="SUPFAM" id="SSF47226">
    <property type="entry name" value="Histidine-containing phosphotransfer domain, HPT domain"/>
    <property type="match status" value="1"/>
</dbReference>
<dbReference type="CDD" id="cd17546">
    <property type="entry name" value="REC_hyHK_CKI1_RcsC-like"/>
    <property type="match status" value="1"/>
</dbReference>
<feature type="domain" description="Histidine kinase" evidence="18">
    <location>
        <begin position="605"/>
        <end position="824"/>
    </location>
</feature>
<evidence type="ECO:0000256" key="1">
    <source>
        <dbReference type="ARBA" id="ARBA00000085"/>
    </source>
</evidence>
<dbReference type="SUPFAM" id="SSF55785">
    <property type="entry name" value="PYP-like sensor domain (PAS domain)"/>
    <property type="match status" value="2"/>
</dbReference>
<dbReference type="Gene3D" id="1.10.287.130">
    <property type="match status" value="1"/>
</dbReference>
<evidence type="ECO:0000256" key="6">
    <source>
        <dbReference type="ARBA" id="ARBA00022553"/>
    </source>
</evidence>
<evidence type="ECO:0000256" key="3">
    <source>
        <dbReference type="ARBA" id="ARBA00012438"/>
    </source>
</evidence>
<feature type="domain" description="HPt" evidence="21">
    <location>
        <begin position="996"/>
        <end position="1092"/>
    </location>
</feature>
<dbReference type="PROSITE" id="PS50109">
    <property type="entry name" value="HIS_KIN"/>
    <property type="match status" value="1"/>
</dbReference>
<keyword evidence="8 17" id="KW-0812">Transmembrane</keyword>
<evidence type="ECO:0000259" key="21">
    <source>
        <dbReference type="PROSITE" id="PS50894"/>
    </source>
</evidence>
<dbReference type="CDD" id="cd00082">
    <property type="entry name" value="HisKA"/>
    <property type="match status" value="1"/>
</dbReference>
<dbReference type="InterPro" id="IPR013655">
    <property type="entry name" value="PAS_fold_3"/>
</dbReference>
<evidence type="ECO:0000256" key="16">
    <source>
        <dbReference type="SAM" id="Coils"/>
    </source>
</evidence>
<dbReference type="InterPro" id="IPR036097">
    <property type="entry name" value="HisK_dim/P_sf"/>
</dbReference>
<dbReference type="Proteomes" id="UP001382935">
    <property type="component" value="Chromosome"/>
</dbReference>
<dbReference type="SMART" id="SM00387">
    <property type="entry name" value="HATPase_c"/>
    <property type="match status" value="1"/>
</dbReference>
<evidence type="ECO:0000256" key="15">
    <source>
        <dbReference type="PROSITE-ProRule" id="PRU00169"/>
    </source>
</evidence>
<dbReference type="InterPro" id="IPR000014">
    <property type="entry name" value="PAS"/>
</dbReference>
<feature type="modified residue" description="4-aspartylphosphate" evidence="15">
    <location>
        <position position="893"/>
    </location>
</feature>
<dbReference type="PANTHER" id="PTHR43047">
    <property type="entry name" value="TWO-COMPONENT HISTIDINE PROTEIN KINASE"/>
    <property type="match status" value="1"/>
</dbReference>
<dbReference type="SUPFAM" id="SSF47384">
    <property type="entry name" value="Homodimeric domain of signal transducing histidine kinase"/>
    <property type="match status" value="1"/>
</dbReference>
<evidence type="ECO:0000256" key="14">
    <source>
        <dbReference type="PROSITE-ProRule" id="PRU00110"/>
    </source>
</evidence>
<dbReference type="InterPro" id="IPR036890">
    <property type="entry name" value="HATPase_C_sf"/>
</dbReference>
<dbReference type="PROSITE" id="PS50112">
    <property type="entry name" value="PAS"/>
    <property type="match status" value="1"/>
</dbReference>
<dbReference type="Pfam" id="PF08447">
    <property type="entry name" value="PAS_3"/>
    <property type="match status" value="1"/>
</dbReference>
<keyword evidence="11 17" id="KW-1133">Transmembrane helix</keyword>
<comment type="subcellular location">
    <subcellularLocation>
        <location evidence="2">Cell inner membrane</location>
        <topology evidence="2">Multi-pass membrane protein</topology>
    </subcellularLocation>
</comment>
<feature type="transmembrane region" description="Helical" evidence="17">
    <location>
        <begin position="210"/>
        <end position="227"/>
    </location>
</feature>
<dbReference type="NCBIfam" id="TIGR00229">
    <property type="entry name" value="sensory_box"/>
    <property type="match status" value="1"/>
</dbReference>
<accession>A0ABZ2FYD9</accession>
<evidence type="ECO:0000256" key="10">
    <source>
        <dbReference type="ARBA" id="ARBA00022840"/>
    </source>
</evidence>
<dbReference type="InterPro" id="IPR035965">
    <property type="entry name" value="PAS-like_dom_sf"/>
</dbReference>
<evidence type="ECO:0000256" key="17">
    <source>
        <dbReference type="SAM" id="Phobius"/>
    </source>
</evidence>
<dbReference type="Pfam" id="PF00072">
    <property type="entry name" value="Response_reg"/>
    <property type="match status" value="1"/>
</dbReference>
<dbReference type="PROSITE" id="PS50110">
    <property type="entry name" value="RESPONSE_REGULATORY"/>
    <property type="match status" value="1"/>
</dbReference>
<evidence type="ECO:0000256" key="2">
    <source>
        <dbReference type="ARBA" id="ARBA00004429"/>
    </source>
</evidence>
<organism evidence="22 23">
    <name type="scientific">Sphingomonas kaistensis</name>
    <dbReference type="NCBI Taxonomy" id="298708"/>
    <lineage>
        <taxon>Bacteria</taxon>
        <taxon>Pseudomonadati</taxon>
        <taxon>Pseudomonadota</taxon>
        <taxon>Alphaproteobacteria</taxon>
        <taxon>Sphingomonadales</taxon>
        <taxon>Sphingomonadaceae</taxon>
        <taxon>Sphingomonas</taxon>
    </lineage>
</organism>
<keyword evidence="7" id="KW-0808">Transferase</keyword>
<evidence type="ECO:0000259" key="20">
    <source>
        <dbReference type="PROSITE" id="PS50112"/>
    </source>
</evidence>
<keyword evidence="12" id="KW-0902">Two-component regulatory system</keyword>
<feature type="transmembrane region" description="Helical" evidence="17">
    <location>
        <begin position="232"/>
        <end position="252"/>
    </location>
</feature>
<evidence type="ECO:0000313" key="23">
    <source>
        <dbReference type="Proteomes" id="UP001382935"/>
    </source>
</evidence>
<dbReference type="Pfam" id="PF00512">
    <property type="entry name" value="HisKA"/>
    <property type="match status" value="1"/>
</dbReference>
<feature type="transmembrane region" description="Helical" evidence="17">
    <location>
        <begin position="84"/>
        <end position="103"/>
    </location>
</feature>
<dbReference type="SMART" id="SM00091">
    <property type="entry name" value="PAS"/>
    <property type="match status" value="2"/>
</dbReference>
<dbReference type="CDD" id="cd00130">
    <property type="entry name" value="PAS"/>
    <property type="match status" value="2"/>
</dbReference>
<dbReference type="Gene3D" id="3.30.565.10">
    <property type="entry name" value="Histidine kinase-like ATPase, C-terminal domain"/>
    <property type="match status" value="1"/>
</dbReference>
<feature type="domain" description="PAS" evidence="20">
    <location>
        <begin position="297"/>
        <end position="367"/>
    </location>
</feature>
<evidence type="ECO:0000256" key="4">
    <source>
        <dbReference type="ARBA" id="ARBA00022475"/>
    </source>
</evidence>
<keyword evidence="10" id="KW-0547">Nucleotide-binding</keyword>
<gene>
    <name evidence="22" type="ORF">V6R86_03805</name>
</gene>
<evidence type="ECO:0000256" key="5">
    <source>
        <dbReference type="ARBA" id="ARBA00022519"/>
    </source>
</evidence>
<dbReference type="InterPro" id="IPR008207">
    <property type="entry name" value="Sig_transdc_His_kin_Hpt_dom"/>
</dbReference>
<evidence type="ECO:0000259" key="19">
    <source>
        <dbReference type="PROSITE" id="PS50110"/>
    </source>
</evidence>
<protein>
    <recommendedName>
        <fullName evidence="3">histidine kinase</fullName>
        <ecNumber evidence="3">2.7.13.3</ecNumber>
    </recommendedName>
</protein>
<feature type="modified residue" description="Phosphohistidine" evidence="14">
    <location>
        <position position="1035"/>
    </location>
</feature>
<dbReference type="InterPro" id="IPR003594">
    <property type="entry name" value="HATPase_dom"/>
</dbReference>
<dbReference type="SUPFAM" id="SSF52172">
    <property type="entry name" value="CheY-like"/>
    <property type="match status" value="1"/>
</dbReference>
<dbReference type="Gene3D" id="1.20.120.160">
    <property type="entry name" value="HPT domain"/>
    <property type="match status" value="1"/>
</dbReference>
<evidence type="ECO:0000256" key="8">
    <source>
        <dbReference type="ARBA" id="ARBA00022692"/>
    </source>
</evidence>
<dbReference type="RefSeq" id="WP_338502252.1">
    <property type="nucleotide sequence ID" value="NZ_CP145607.1"/>
</dbReference>
<dbReference type="SUPFAM" id="SSF55874">
    <property type="entry name" value="ATPase domain of HSP90 chaperone/DNA topoisomerase II/histidine kinase"/>
    <property type="match status" value="1"/>
</dbReference>
<evidence type="ECO:0000256" key="13">
    <source>
        <dbReference type="ARBA" id="ARBA00023136"/>
    </source>
</evidence>
<dbReference type="EMBL" id="CP145607">
    <property type="protein sequence ID" value="WWM69836.1"/>
    <property type="molecule type" value="Genomic_DNA"/>
</dbReference>
<keyword evidence="5" id="KW-0997">Cell inner membrane</keyword>
<dbReference type="Pfam" id="PF02518">
    <property type="entry name" value="HATPase_c"/>
    <property type="match status" value="1"/>
</dbReference>
<keyword evidence="10" id="KW-0067">ATP-binding</keyword>
<name>A0ABZ2FYD9_9SPHN</name>
<feature type="coiled-coil region" evidence="16">
    <location>
        <begin position="1068"/>
        <end position="1095"/>
    </location>
</feature>
<evidence type="ECO:0000256" key="11">
    <source>
        <dbReference type="ARBA" id="ARBA00022989"/>
    </source>
</evidence>
<keyword evidence="13 17" id="KW-0472">Membrane</keyword>
<dbReference type="Pfam" id="PF05231">
    <property type="entry name" value="MASE1"/>
    <property type="match status" value="1"/>
</dbReference>